<feature type="domain" description="Histidine kinase" evidence="12">
    <location>
        <begin position="262"/>
        <end position="478"/>
    </location>
</feature>
<evidence type="ECO:0000256" key="7">
    <source>
        <dbReference type="ARBA" id="ARBA00022777"/>
    </source>
</evidence>
<dbReference type="SUPFAM" id="SSF47384">
    <property type="entry name" value="Homodimeric domain of signal transducing histidine kinase"/>
    <property type="match status" value="1"/>
</dbReference>
<keyword evidence="9" id="KW-0902">Two-component regulatory system</keyword>
<dbReference type="GO" id="GO:0000155">
    <property type="term" value="F:phosphorelay sensor kinase activity"/>
    <property type="evidence" value="ECO:0007669"/>
    <property type="project" value="InterPro"/>
</dbReference>
<dbReference type="InterPro" id="IPR036097">
    <property type="entry name" value="HisK_dim/P_sf"/>
</dbReference>
<name>A0A2S5KJN1_9PROT</name>
<dbReference type="InterPro" id="IPR003661">
    <property type="entry name" value="HisK_dim/P_dom"/>
</dbReference>
<keyword evidence="7 14" id="KW-0418">Kinase</keyword>
<comment type="catalytic activity">
    <reaction evidence="1">
        <text>ATP + protein L-histidine = ADP + protein N-phospho-L-histidine.</text>
        <dbReference type="EC" id="2.7.13.3"/>
    </reaction>
</comment>
<accession>A0A2S5KJN1</accession>
<evidence type="ECO:0000259" key="13">
    <source>
        <dbReference type="PROSITE" id="PS50885"/>
    </source>
</evidence>
<keyword evidence="6 11" id="KW-0812">Transmembrane</keyword>
<sequence>MINSLKLKVFLVLLATIAAVVMTAFVVFQWSFQRGFIDYLHSQEQSRIQQVTQEACLLYKQSNSWTPVVDNAALWRRVRYAGNVDADIIVKALDDYESRTNEPLPDWSNASLNDGDTPFEARLSLYDPQKNWLTGSNNNERPSDFYPISCEHKLTGFIGVVMKPEMLHMRDQAFTEEQTQSFVILALVTVFIATLVAWPVAQRLTRPLKALSNASHKLANGEYSIRLNNRSKDEIGRLAKDFNRMAQTLQENEEGRRRWMAGIAHELRTPLAILQGEIEAIQDGIRPLNQQSLASLHHETQQLKRLVDDLYELALSDRGVVSYRMEDIDLVECLEQSVESSRHSFEEKNLDLSLDVGTITHIPLKADYRRLSQLFTNLLSNSTRYTDAPGQCRVSVAVADDWAEINVMDTSPGVEPENLPRMFERFFRGEGSRNRAYGGAGLGLSICHNIVEAHGGTIESRPSPLGGVWIHVKLPLDT</sequence>
<dbReference type="AlphaFoldDB" id="A0A2S5KJN1"/>
<proteinExistence type="predicted"/>
<dbReference type="Proteomes" id="UP000238196">
    <property type="component" value="Unassembled WGS sequence"/>
</dbReference>
<feature type="transmembrane region" description="Helical" evidence="11">
    <location>
        <begin position="182"/>
        <end position="201"/>
    </location>
</feature>
<comment type="subcellular location">
    <subcellularLocation>
        <location evidence="2">Membrane</location>
    </subcellularLocation>
</comment>
<dbReference type="SUPFAM" id="SSF55874">
    <property type="entry name" value="ATPase domain of HSP90 chaperone/DNA topoisomerase II/histidine kinase"/>
    <property type="match status" value="1"/>
</dbReference>
<keyword evidence="5" id="KW-0808">Transferase</keyword>
<evidence type="ECO:0000256" key="11">
    <source>
        <dbReference type="SAM" id="Phobius"/>
    </source>
</evidence>
<dbReference type="SMART" id="SM00387">
    <property type="entry name" value="HATPase_c"/>
    <property type="match status" value="1"/>
</dbReference>
<dbReference type="InterPro" id="IPR050428">
    <property type="entry name" value="TCS_sensor_his_kinase"/>
</dbReference>
<dbReference type="InterPro" id="IPR003660">
    <property type="entry name" value="HAMP_dom"/>
</dbReference>
<dbReference type="PROSITE" id="PS50885">
    <property type="entry name" value="HAMP"/>
    <property type="match status" value="1"/>
</dbReference>
<feature type="domain" description="HAMP" evidence="13">
    <location>
        <begin position="202"/>
        <end position="254"/>
    </location>
</feature>
<dbReference type="PROSITE" id="PS50109">
    <property type="entry name" value="HIS_KIN"/>
    <property type="match status" value="1"/>
</dbReference>
<evidence type="ECO:0000259" key="12">
    <source>
        <dbReference type="PROSITE" id="PS50109"/>
    </source>
</evidence>
<evidence type="ECO:0000313" key="15">
    <source>
        <dbReference type="Proteomes" id="UP000238196"/>
    </source>
</evidence>
<dbReference type="CDD" id="cd00082">
    <property type="entry name" value="HisKA"/>
    <property type="match status" value="1"/>
</dbReference>
<dbReference type="Gene3D" id="1.10.287.130">
    <property type="match status" value="1"/>
</dbReference>
<dbReference type="Pfam" id="PF00512">
    <property type="entry name" value="HisKA"/>
    <property type="match status" value="1"/>
</dbReference>
<dbReference type="Pfam" id="PF00672">
    <property type="entry name" value="HAMP"/>
    <property type="match status" value="1"/>
</dbReference>
<dbReference type="OrthoDB" id="5290273at2"/>
<dbReference type="SUPFAM" id="SSF158472">
    <property type="entry name" value="HAMP domain-like"/>
    <property type="match status" value="1"/>
</dbReference>
<keyword evidence="8 11" id="KW-1133">Transmembrane helix</keyword>
<evidence type="ECO:0000256" key="9">
    <source>
        <dbReference type="ARBA" id="ARBA00023012"/>
    </source>
</evidence>
<gene>
    <name evidence="14" type="ORF">C4K68_24970</name>
</gene>
<dbReference type="EMBL" id="PRLP01000143">
    <property type="protein sequence ID" value="PPC74576.1"/>
    <property type="molecule type" value="Genomic_DNA"/>
</dbReference>
<dbReference type="InterPro" id="IPR036890">
    <property type="entry name" value="HATPase_C_sf"/>
</dbReference>
<keyword evidence="4" id="KW-0597">Phosphoprotein</keyword>
<reference evidence="14 15" key="1">
    <citation type="submission" date="2018-02" db="EMBL/GenBank/DDBJ databases">
        <title>novel marine gammaproteobacteria from coastal saline agro ecosystem.</title>
        <authorList>
            <person name="Krishnan R."/>
            <person name="Ramesh Kumar N."/>
        </authorList>
    </citation>
    <scope>NUCLEOTIDE SEQUENCE [LARGE SCALE GENOMIC DNA]</scope>
    <source>
        <strain evidence="14 15">228</strain>
    </source>
</reference>
<evidence type="ECO:0000256" key="2">
    <source>
        <dbReference type="ARBA" id="ARBA00004370"/>
    </source>
</evidence>
<dbReference type="PANTHER" id="PTHR45436:SF5">
    <property type="entry name" value="SENSOR HISTIDINE KINASE TRCS"/>
    <property type="match status" value="1"/>
</dbReference>
<keyword evidence="10 11" id="KW-0472">Membrane</keyword>
<evidence type="ECO:0000256" key="3">
    <source>
        <dbReference type="ARBA" id="ARBA00012438"/>
    </source>
</evidence>
<dbReference type="SMART" id="SM00304">
    <property type="entry name" value="HAMP"/>
    <property type="match status" value="1"/>
</dbReference>
<evidence type="ECO:0000313" key="14">
    <source>
        <dbReference type="EMBL" id="PPC74576.1"/>
    </source>
</evidence>
<dbReference type="EC" id="2.7.13.3" evidence="3"/>
<evidence type="ECO:0000256" key="1">
    <source>
        <dbReference type="ARBA" id="ARBA00000085"/>
    </source>
</evidence>
<dbReference type="PRINTS" id="PR00344">
    <property type="entry name" value="BCTRLSENSOR"/>
</dbReference>
<dbReference type="Pfam" id="PF02518">
    <property type="entry name" value="HATPase_c"/>
    <property type="match status" value="1"/>
</dbReference>
<dbReference type="CDD" id="cd06225">
    <property type="entry name" value="HAMP"/>
    <property type="match status" value="1"/>
</dbReference>
<evidence type="ECO:0000256" key="5">
    <source>
        <dbReference type="ARBA" id="ARBA00022679"/>
    </source>
</evidence>
<dbReference type="GO" id="GO:0005886">
    <property type="term" value="C:plasma membrane"/>
    <property type="evidence" value="ECO:0007669"/>
    <property type="project" value="TreeGrafter"/>
</dbReference>
<dbReference type="InterPro" id="IPR003594">
    <property type="entry name" value="HATPase_dom"/>
</dbReference>
<dbReference type="Gene3D" id="3.30.565.10">
    <property type="entry name" value="Histidine kinase-like ATPase, C-terminal domain"/>
    <property type="match status" value="1"/>
</dbReference>
<dbReference type="Gene3D" id="6.10.340.10">
    <property type="match status" value="1"/>
</dbReference>
<dbReference type="PANTHER" id="PTHR45436">
    <property type="entry name" value="SENSOR HISTIDINE KINASE YKOH"/>
    <property type="match status" value="1"/>
</dbReference>
<evidence type="ECO:0000256" key="8">
    <source>
        <dbReference type="ARBA" id="ARBA00022989"/>
    </source>
</evidence>
<evidence type="ECO:0000256" key="10">
    <source>
        <dbReference type="ARBA" id="ARBA00023136"/>
    </source>
</evidence>
<evidence type="ECO:0000256" key="4">
    <source>
        <dbReference type="ARBA" id="ARBA00022553"/>
    </source>
</evidence>
<dbReference type="InterPro" id="IPR004358">
    <property type="entry name" value="Sig_transdc_His_kin-like_C"/>
</dbReference>
<dbReference type="SMART" id="SM00388">
    <property type="entry name" value="HisKA"/>
    <property type="match status" value="1"/>
</dbReference>
<comment type="caution">
    <text evidence="14">The sequence shown here is derived from an EMBL/GenBank/DDBJ whole genome shotgun (WGS) entry which is preliminary data.</text>
</comment>
<organism evidence="14 15">
    <name type="scientific">Proteobacteria bacterium 228</name>
    <dbReference type="NCBI Taxonomy" id="2083153"/>
    <lineage>
        <taxon>Bacteria</taxon>
        <taxon>Pseudomonadati</taxon>
        <taxon>Pseudomonadota</taxon>
    </lineage>
</organism>
<dbReference type="InterPro" id="IPR005467">
    <property type="entry name" value="His_kinase_dom"/>
</dbReference>
<evidence type="ECO:0000256" key="6">
    <source>
        <dbReference type="ARBA" id="ARBA00022692"/>
    </source>
</evidence>
<protein>
    <recommendedName>
        <fullName evidence="3">histidine kinase</fullName>
        <ecNumber evidence="3">2.7.13.3</ecNumber>
    </recommendedName>
</protein>